<proteinExistence type="predicted"/>
<keyword evidence="1" id="KW-1133">Transmembrane helix</keyword>
<keyword evidence="1" id="KW-0812">Transmembrane</keyword>
<sequence>MVTTKVLYFSLSASVAIALAAIIFIIVDKTTYCRDGEPKPNTAVSYEDGMVVCLPGYVFADGNSTHYITCNSPPYWNWNQVPQCIKVNEAYAWKCPVQSTEFELAGEILIYQATPLDVIHVQGNVEGLKSSTIQVVNVDDANKTCHVTDEIGTKSDTLKDGMVIDGNILRINEILTNPMMLNETFQFFIRAIGSQHVQQQRDNKFDGVAVFVLEQNQKTIGVFSANSPTSF</sequence>
<gene>
    <name evidence="2" type="ORF">DGAL_LOCUS5589</name>
</gene>
<dbReference type="EMBL" id="CAKKLH010000101">
    <property type="protein sequence ID" value="CAH0103056.1"/>
    <property type="molecule type" value="Genomic_DNA"/>
</dbReference>
<name>A0A8J2RHG5_9CRUS</name>
<accession>A0A8J2RHG5</accession>
<evidence type="ECO:0000313" key="2">
    <source>
        <dbReference type="EMBL" id="CAH0103056.1"/>
    </source>
</evidence>
<reference evidence="2" key="1">
    <citation type="submission" date="2021-11" db="EMBL/GenBank/DDBJ databases">
        <authorList>
            <person name="Schell T."/>
        </authorList>
    </citation>
    <scope>NUCLEOTIDE SEQUENCE</scope>
    <source>
        <strain evidence="2">M5</strain>
    </source>
</reference>
<keyword evidence="1" id="KW-0472">Membrane</keyword>
<protein>
    <submittedName>
        <fullName evidence="2">Uncharacterized protein</fullName>
    </submittedName>
</protein>
<keyword evidence="3" id="KW-1185">Reference proteome</keyword>
<evidence type="ECO:0000313" key="3">
    <source>
        <dbReference type="Proteomes" id="UP000789390"/>
    </source>
</evidence>
<dbReference type="AlphaFoldDB" id="A0A8J2RHG5"/>
<evidence type="ECO:0000256" key="1">
    <source>
        <dbReference type="SAM" id="Phobius"/>
    </source>
</evidence>
<dbReference type="OrthoDB" id="6349530at2759"/>
<dbReference type="Proteomes" id="UP000789390">
    <property type="component" value="Unassembled WGS sequence"/>
</dbReference>
<organism evidence="2 3">
    <name type="scientific">Daphnia galeata</name>
    <dbReference type="NCBI Taxonomy" id="27404"/>
    <lineage>
        <taxon>Eukaryota</taxon>
        <taxon>Metazoa</taxon>
        <taxon>Ecdysozoa</taxon>
        <taxon>Arthropoda</taxon>
        <taxon>Crustacea</taxon>
        <taxon>Branchiopoda</taxon>
        <taxon>Diplostraca</taxon>
        <taxon>Cladocera</taxon>
        <taxon>Anomopoda</taxon>
        <taxon>Daphniidae</taxon>
        <taxon>Daphnia</taxon>
    </lineage>
</organism>
<feature type="transmembrane region" description="Helical" evidence="1">
    <location>
        <begin position="6"/>
        <end position="27"/>
    </location>
</feature>
<comment type="caution">
    <text evidence="2">The sequence shown here is derived from an EMBL/GenBank/DDBJ whole genome shotgun (WGS) entry which is preliminary data.</text>
</comment>